<dbReference type="PIRSF" id="PIRSF016661">
    <property type="entry name" value="BioY"/>
    <property type="match status" value="1"/>
</dbReference>
<dbReference type="KEGG" id="rmar:GBA65_04860"/>
<feature type="transmembrane region" description="Helical" evidence="3">
    <location>
        <begin position="30"/>
        <end position="47"/>
    </location>
</feature>
<dbReference type="Pfam" id="PF02632">
    <property type="entry name" value="BioY"/>
    <property type="match status" value="1"/>
</dbReference>
<proteinExistence type="inferred from homology"/>
<dbReference type="PANTHER" id="PTHR34295">
    <property type="entry name" value="BIOTIN TRANSPORTER BIOY"/>
    <property type="match status" value="1"/>
</dbReference>
<reference evidence="4 5" key="1">
    <citation type="submission" date="2019-10" db="EMBL/GenBank/DDBJ databases">
        <title>Rubrobacter sp nov SCSIO 52915 isolated from a deep-sea sediment in the South China Sea.</title>
        <authorList>
            <person name="Chen R.W."/>
        </authorList>
    </citation>
    <scope>NUCLEOTIDE SEQUENCE [LARGE SCALE GENOMIC DNA]</scope>
    <source>
        <strain evidence="4 5">SCSIO 52915</strain>
    </source>
</reference>
<dbReference type="EMBL" id="CP045121">
    <property type="protein sequence ID" value="QIN77959.1"/>
    <property type="molecule type" value="Genomic_DNA"/>
</dbReference>
<keyword evidence="3" id="KW-0812">Transmembrane</keyword>
<accession>A0A6G8PTY4</accession>
<keyword evidence="3" id="KW-1133">Transmembrane helix</keyword>
<feature type="transmembrane region" description="Helical" evidence="3">
    <location>
        <begin position="113"/>
        <end position="138"/>
    </location>
</feature>
<dbReference type="GO" id="GO:0005886">
    <property type="term" value="C:plasma membrane"/>
    <property type="evidence" value="ECO:0007669"/>
    <property type="project" value="UniProtKB-SubCell"/>
</dbReference>
<evidence type="ECO:0000313" key="4">
    <source>
        <dbReference type="EMBL" id="QIN77959.1"/>
    </source>
</evidence>
<feature type="transmembrane region" description="Helical" evidence="3">
    <location>
        <begin position="85"/>
        <end position="106"/>
    </location>
</feature>
<gene>
    <name evidence="4" type="ORF">GBA65_04860</name>
</gene>
<keyword evidence="5" id="KW-1185">Reference proteome</keyword>
<dbReference type="Proteomes" id="UP000502706">
    <property type="component" value="Chromosome"/>
</dbReference>
<dbReference type="InterPro" id="IPR003784">
    <property type="entry name" value="BioY"/>
</dbReference>
<evidence type="ECO:0000256" key="2">
    <source>
        <dbReference type="PIRNR" id="PIRNR016661"/>
    </source>
</evidence>
<dbReference type="PANTHER" id="PTHR34295:SF1">
    <property type="entry name" value="BIOTIN TRANSPORTER BIOY"/>
    <property type="match status" value="1"/>
</dbReference>
<organism evidence="4 5">
    <name type="scientific">Rubrobacter marinus</name>
    <dbReference type="NCBI Taxonomy" id="2653852"/>
    <lineage>
        <taxon>Bacteria</taxon>
        <taxon>Bacillati</taxon>
        <taxon>Actinomycetota</taxon>
        <taxon>Rubrobacteria</taxon>
        <taxon>Rubrobacterales</taxon>
        <taxon>Rubrobacteraceae</taxon>
        <taxon>Rubrobacter</taxon>
    </lineage>
</organism>
<dbReference type="Gene3D" id="1.10.1760.20">
    <property type="match status" value="1"/>
</dbReference>
<evidence type="ECO:0000256" key="3">
    <source>
        <dbReference type="SAM" id="Phobius"/>
    </source>
</evidence>
<sequence length="188" mass="18715">MRAAVMARVALMAALTAVGAQIAIPLYFTPVPFTLQVPMVILSGLLLGARYGALAQVVYLLLGAAGLPVFAQFHGGLGSILGPTGGYLVSYPFAAAAAGLAFGVVASGRRGRAIGFGTAFGLLGLVAIYALGALWLAVQAGLSAGEAVAAGVLPFVPFDIVKVVLAAVLAAAVAPQISALGVARRRSA</sequence>
<comment type="subcellular location">
    <subcellularLocation>
        <location evidence="2">Cell membrane</location>
        <topology evidence="2">Multi-pass membrane protein</topology>
    </subcellularLocation>
</comment>
<feature type="transmembrane region" description="Helical" evidence="3">
    <location>
        <begin position="163"/>
        <end position="183"/>
    </location>
</feature>
<comment type="similarity">
    <text evidence="1 2">Belongs to the BioY family.</text>
</comment>
<dbReference type="GO" id="GO:0015225">
    <property type="term" value="F:biotin transmembrane transporter activity"/>
    <property type="evidence" value="ECO:0007669"/>
    <property type="project" value="UniProtKB-UniRule"/>
</dbReference>
<keyword evidence="2" id="KW-1003">Cell membrane</keyword>
<protein>
    <recommendedName>
        <fullName evidence="2">Biotin transporter</fullName>
    </recommendedName>
</protein>
<evidence type="ECO:0000313" key="5">
    <source>
        <dbReference type="Proteomes" id="UP000502706"/>
    </source>
</evidence>
<dbReference type="AlphaFoldDB" id="A0A6G8PTY4"/>
<keyword evidence="2" id="KW-0813">Transport</keyword>
<feature type="transmembrane region" description="Helical" evidence="3">
    <location>
        <begin position="54"/>
        <end position="73"/>
    </location>
</feature>
<keyword evidence="2 3" id="KW-0472">Membrane</keyword>
<name>A0A6G8PTY4_9ACTN</name>
<evidence type="ECO:0000256" key="1">
    <source>
        <dbReference type="ARBA" id="ARBA00010692"/>
    </source>
</evidence>